<evidence type="ECO:0000313" key="2">
    <source>
        <dbReference type="EMBL" id="KAK1376856.1"/>
    </source>
</evidence>
<dbReference type="EMBL" id="JAUIZM010000007">
    <property type="protein sequence ID" value="KAK1376856.1"/>
    <property type="molecule type" value="Genomic_DNA"/>
</dbReference>
<feature type="transmembrane region" description="Helical" evidence="1">
    <location>
        <begin position="6"/>
        <end position="27"/>
    </location>
</feature>
<reference evidence="2" key="2">
    <citation type="submission" date="2023-05" db="EMBL/GenBank/DDBJ databases">
        <authorList>
            <person name="Schelkunov M.I."/>
        </authorList>
    </citation>
    <scope>NUCLEOTIDE SEQUENCE</scope>
    <source>
        <strain evidence="2">Hsosn_3</strain>
        <tissue evidence="2">Leaf</tissue>
    </source>
</reference>
<proteinExistence type="predicted"/>
<evidence type="ECO:0000313" key="3">
    <source>
        <dbReference type="Proteomes" id="UP001237642"/>
    </source>
</evidence>
<sequence length="158" mass="19447">MIRNNFDLAVVIILLCILFFVLIPRALEEWGWTFKRILEEWGWTFKRALEEWGGTFKRILEECGWTFKRALEEWGWTFKRALEEWGWTFKRHESQQKHYCVQIVNLPPNTTTSLLKHWFKVLPFLVQRLLQTYFQVNVVEWELYILRTKIQRKLRLKI</sequence>
<keyword evidence="1" id="KW-1133">Transmembrane helix</keyword>
<keyword evidence="3" id="KW-1185">Reference proteome</keyword>
<accession>A0AAD8I1M7</accession>
<dbReference type="Proteomes" id="UP001237642">
    <property type="component" value="Unassembled WGS sequence"/>
</dbReference>
<reference evidence="2" key="1">
    <citation type="submission" date="2023-02" db="EMBL/GenBank/DDBJ databases">
        <title>Genome of toxic invasive species Heracleum sosnowskyi carries increased number of genes despite the absence of recent whole-genome duplications.</title>
        <authorList>
            <person name="Schelkunov M."/>
            <person name="Shtratnikova V."/>
            <person name="Makarenko M."/>
            <person name="Klepikova A."/>
            <person name="Omelchenko D."/>
            <person name="Novikova G."/>
            <person name="Obukhova E."/>
            <person name="Bogdanov V."/>
            <person name="Penin A."/>
            <person name="Logacheva M."/>
        </authorList>
    </citation>
    <scope>NUCLEOTIDE SEQUENCE</scope>
    <source>
        <strain evidence="2">Hsosn_3</strain>
        <tissue evidence="2">Leaf</tissue>
    </source>
</reference>
<comment type="caution">
    <text evidence="2">The sequence shown here is derived from an EMBL/GenBank/DDBJ whole genome shotgun (WGS) entry which is preliminary data.</text>
</comment>
<organism evidence="2 3">
    <name type="scientific">Heracleum sosnowskyi</name>
    <dbReference type="NCBI Taxonomy" id="360622"/>
    <lineage>
        <taxon>Eukaryota</taxon>
        <taxon>Viridiplantae</taxon>
        <taxon>Streptophyta</taxon>
        <taxon>Embryophyta</taxon>
        <taxon>Tracheophyta</taxon>
        <taxon>Spermatophyta</taxon>
        <taxon>Magnoliopsida</taxon>
        <taxon>eudicotyledons</taxon>
        <taxon>Gunneridae</taxon>
        <taxon>Pentapetalae</taxon>
        <taxon>asterids</taxon>
        <taxon>campanulids</taxon>
        <taxon>Apiales</taxon>
        <taxon>Apiaceae</taxon>
        <taxon>Apioideae</taxon>
        <taxon>apioid superclade</taxon>
        <taxon>Tordylieae</taxon>
        <taxon>Tordyliinae</taxon>
        <taxon>Heracleum</taxon>
    </lineage>
</organism>
<evidence type="ECO:0000256" key="1">
    <source>
        <dbReference type="SAM" id="Phobius"/>
    </source>
</evidence>
<keyword evidence="1" id="KW-0472">Membrane</keyword>
<gene>
    <name evidence="2" type="ORF">POM88_033049</name>
</gene>
<protein>
    <submittedName>
        <fullName evidence="2">Uncharacterized protein</fullName>
    </submittedName>
</protein>
<keyword evidence="1" id="KW-0812">Transmembrane</keyword>
<name>A0AAD8I1M7_9APIA</name>
<dbReference type="AlphaFoldDB" id="A0AAD8I1M7"/>